<reference evidence="2" key="1">
    <citation type="journal article" date="2014" name="Int. J. Syst. Evol. Microbiol.">
        <title>Complete genome sequence of Corynebacterium casei LMG S-19264T (=DSM 44701T), isolated from a smear-ripened cheese.</title>
        <authorList>
            <consortium name="US DOE Joint Genome Institute (JGI-PGF)"/>
            <person name="Walter F."/>
            <person name="Albersmeier A."/>
            <person name="Kalinowski J."/>
            <person name="Ruckert C."/>
        </authorList>
    </citation>
    <scope>NUCLEOTIDE SEQUENCE</scope>
    <source>
        <strain evidence="2">CCM 7905</strain>
    </source>
</reference>
<name>A0A917D254_9NOCA</name>
<evidence type="ECO:0000313" key="2">
    <source>
        <dbReference type="EMBL" id="GGG06370.1"/>
    </source>
</evidence>
<dbReference type="InterPro" id="IPR035172">
    <property type="entry name" value="DUF5302"/>
</dbReference>
<evidence type="ECO:0000313" key="3">
    <source>
        <dbReference type="Proteomes" id="UP000654257"/>
    </source>
</evidence>
<sequence length="59" mass="6477">MTDDTPTESDASAQKRKFREALEKKKAKNIPTESHKGGSKVDSAHGPAAHAPMFRRKSI</sequence>
<reference evidence="2" key="2">
    <citation type="submission" date="2020-09" db="EMBL/GenBank/DDBJ databases">
        <authorList>
            <person name="Sun Q."/>
            <person name="Sedlacek I."/>
        </authorList>
    </citation>
    <scope>NUCLEOTIDE SEQUENCE</scope>
    <source>
        <strain evidence="2">CCM 7905</strain>
    </source>
</reference>
<dbReference type="Proteomes" id="UP000654257">
    <property type="component" value="Unassembled WGS sequence"/>
</dbReference>
<dbReference type="Pfam" id="PF17227">
    <property type="entry name" value="DUF5302"/>
    <property type="match status" value="1"/>
</dbReference>
<protein>
    <recommendedName>
        <fullName evidence="4">DUF5302 domain-containing protein</fullName>
    </recommendedName>
</protein>
<dbReference type="RefSeq" id="WP_188544693.1">
    <property type="nucleotide sequence ID" value="NZ_BMCU01000002.1"/>
</dbReference>
<evidence type="ECO:0000256" key="1">
    <source>
        <dbReference type="SAM" id="MobiDB-lite"/>
    </source>
</evidence>
<organism evidence="2 3">
    <name type="scientific">Rhodococcoides trifolii</name>
    <dbReference type="NCBI Taxonomy" id="908250"/>
    <lineage>
        <taxon>Bacteria</taxon>
        <taxon>Bacillati</taxon>
        <taxon>Actinomycetota</taxon>
        <taxon>Actinomycetes</taxon>
        <taxon>Mycobacteriales</taxon>
        <taxon>Nocardiaceae</taxon>
        <taxon>Rhodococcoides</taxon>
    </lineage>
</organism>
<dbReference type="AlphaFoldDB" id="A0A917D254"/>
<comment type="caution">
    <text evidence="2">The sequence shown here is derived from an EMBL/GenBank/DDBJ whole genome shotgun (WGS) entry which is preliminary data.</text>
</comment>
<dbReference type="EMBL" id="BMCU01000002">
    <property type="protein sequence ID" value="GGG06370.1"/>
    <property type="molecule type" value="Genomic_DNA"/>
</dbReference>
<proteinExistence type="predicted"/>
<evidence type="ECO:0008006" key="4">
    <source>
        <dbReference type="Google" id="ProtNLM"/>
    </source>
</evidence>
<feature type="region of interest" description="Disordered" evidence="1">
    <location>
        <begin position="1"/>
        <end position="59"/>
    </location>
</feature>
<gene>
    <name evidence="2" type="ORF">GCM10007304_20600</name>
</gene>
<accession>A0A917D254</accession>
<keyword evidence="3" id="KW-1185">Reference proteome</keyword>